<protein>
    <submittedName>
        <fullName evidence="2">Uncharacterized protein</fullName>
    </submittedName>
</protein>
<accession>A0A6C0HY41</accession>
<feature type="compositionally biased region" description="Basic residues" evidence="1">
    <location>
        <begin position="186"/>
        <end position="225"/>
    </location>
</feature>
<dbReference type="AlphaFoldDB" id="A0A6C0HY41"/>
<feature type="region of interest" description="Disordered" evidence="1">
    <location>
        <begin position="173"/>
        <end position="225"/>
    </location>
</feature>
<name>A0A6C0HY41_9ZZZZ</name>
<organism evidence="2">
    <name type="scientific">viral metagenome</name>
    <dbReference type="NCBI Taxonomy" id="1070528"/>
    <lineage>
        <taxon>unclassified sequences</taxon>
        <taxon>metagenomes</taxon>
        <taxon>organismal metagenomes</taxon>
    </lineage>
</organism>
<reference evidence="2" key="1">
    <citation type="journal article" date="2020" name="Nature">
        <title>Giant virus diversity and host interactions through global metagenomics.</title>
        <authorList>
            <person name="Schulz F."/>
            <person name="Roux S."/>
            <person name="Paez-Espino D."/>
            <person name="Jungbluth S."/>
            <person name="Walsh D.A."/>
            <person name="Denef V.J."/>
            <person name="McMahon K.D."/>
            <person name="Konstantinidis K.T."/>
            <person name="Eloe-Fadrosh E.A."/>
            <person name="Kyrpides N.C."/>
            <person name="Woyke T."/>
        </authorList>
    </citation>
    <scope>NUCLEOTIDE SEQUENCE</scope>
    <source>
        <strain evidence="2">GVMAG-M-3300023184-178</strain>
    </source>
</reference>
<evidence type="ECO:0000256" key="1">
    <source>
        <dbReference type="SAM" id="MobiDB-lite"/>
    </source>
</evidence>
<proteinExistence type="predicted"/>
<sequence length="225" mass="25973">MSNPTKNPFTDGGIQFVRGTPKKPLIPFNEMIEYFPEVDPKSLVPGNNYLVFSQSRRNPRGGAYIIVKYLSIDAANNITISELFTRNKETYGWSNTPKLMKGSRFFKEIDTYPANEVYFDEASFNALTDRQKDRVQYFFRDIGDRRDEFNNRDLTDENVNDIIEEIVADQQETITSSASADSAKGRMTKGRKTKGRRTKGRKTKGRKTKGRKTKGRRTKKMKKRK</sequence>
<evidence type="ECO:0000313" key="2">
    <source>
        <dbReference type="EMBL" id="QHT85035.1"/>
    </source>
</evidence>
<dbReference type="EMBL" id="MN740030">
    <property type="protein sequence ID" value="QHT85035.1"/>
    <property type="molecule type" value="Genomic_DNA"/>
</dbReference>